<sequence length="199" mass="22364">MSVEPADSASEIACQQVLLADASVFSVQEMTVPARYAVAVDPDYLLARYLEYIRVFTLSLIRPRLTAEGLEFRLLGSSLSLIRFTAPQRTGGAEKSVLELAICGGVLVQSAQCTRGKLSFAVERTSEGSRLRLRLADYCPLLLGGSRPSRVRKWLYRFTQAYLHRVVTVRFLQRLFRELTGGRRCVRVVRLHLLEGEDI</sequence>
<evidence type="ECO:0000313" key="1">
    <source>
        <dbReference type="EMBL" id="BDV41181.1"/>
    </source>
</evidence>
<organism evidence="1 2">
    <name type="scientific">Geotalea uraniireducens</name>
    <dbReference type="NCBI Taxonomy" id="351604"/>
    <lineage>
        <taxon>Bacteria</taxon>
        <taxon>Pseudomonadati</taxon>
        <taxon>Thermodesulfobacteriota</taxon>
        <taxon>Desulfuromonadia</taxon>
        <taxon>Geobacterales</taxon>
        <taxon>Geobacteraceae</taxon>
        <taxon>Geotalea</taxon>
    </lineage>
</organism>
<protein>
    <recommendedName>
        <fullName evidence="3">DUF1990 domain-containing protein</fullName>
    </recommendedName>
</protein>
<accession>A0ABN6VPW8</accession>
<keyword evidence="2" id="KW-1185">Reference proteome</keyword>
<name>A0ABN6VPW8_9BACT</name>
<proteinExistence type="predicted"/>
<gene>
    <name evidence="1" type="ORF">GURASL_01040</name>
</gene>
<dbReference type="EMBL" id="AP027151">
    <property type="protein sequence ID" value="BDV41181.1"/>
    <property type="molecule type" value="Genomic_DNA"/>
</dbReference>
<evidence type="ECO:0000313" key="2">
    <source>
        <dbReference type="Proteomes" id="UP001317705"/>
    </source>
</evidence>
<reference evidence="1 2" key="1">
    <citation type="submission" date="2022-12" db="EMBL/GenBank/DDBJ databases">
        <title>Polyphasic characterization of Geotalea uranireducens NIT-SL11 newly isolated from a complex of sewage sludge and microbially reduced graphene oxide.</title>
        <authorList>
            <person name="Xie L."/>
            <person name="Yoshida N."/>
            <person name="Meng L."/>
        </authorList>
    </citation>
    <scope>NUCLEOTIDE SEQUENCE [LARGE SCALE GENOMIC DNA]</scope>
    <source>
        <strain evidence="1 2">NIT-SL11</strain>
    </source>
</reference>
<evidence type="ECO:0008006" key="3">
    <source>
        <dbReference type="Google" id="ProtNLM"/>
    </source>
</evidence>
<dbReference type="RefSeq" id="WP_282001140.1">
    <property type="nucleotide sequence ID" value="NZ_AP027151.1"/>
</dbReference>
<dbReference type="Proteomes" id="UP001317705">
    <property type="component" value="Chromosome"/>
</dbReference>